<evidence type="ECO:0000313" key="2">
    <source>
        <dbReference type="Proteomes" id="UP000001492"/>
    </source>
</evidence>
<dbReference type="Proteomes" id="UP000001492">
    <property type="component" value="Plasmid pASTEX02"/>
</dbReference>
<protein>
    <submittedName>
        <fullName evidence="1">Uncharacterized protein</fullName>
    </submittedName>
</protein>
<dbReference type="EMBL" id="CP002398">
    <property type="protein sequence ID" value="ADU15367.1"/>
    <property type="molecule type" value="Genomic_DNA"/>
</dbReference>
<dbReference type="HOGENOM" id="CLU_2491111_0_0_5"/>
<dbReference type="KEGG" id="aex:Astex_3756"/>
<sequence length="86" mass="9264">MIKTIDLSRNATAAAAQADQALGLLRETPDKTVLITASNGQVAIDSAYLTLALDLFHHVLQSQTENSAHRRNALDELAAFTQAFDV</sequence>
<geneLocation type="plasmid" evidence="1 2">
    <name>pASTEX02</name>
</geneLocation>
<gene>
    <name evidence="1" type="ordered locus">Astex_3756</name>
</gene>
<name>E8RVU5_ASTEC</name>
<keyword evidence="1" id="KW-0614">Plasmid</keyword>
<organism evidence="1 2">
    <name type="scientific">Asticcacaulis excentricus (strain ATCC 15261 / DSM 4724 / KCTC 12464 / NCIMB 9791 / VKM B-1370 / CB 48)</name>
    <dbReference type="NCBI Taxonomy" id="573065"/>
    <lineage>
        <taxon>Bacteria</taxon>
        <taxon>Pseudomonadati</taxon>
        <taxon>Pseudomonadota</taxon>
        <taxon>Alphaproteobacteria</taxon>
        <taxon>Caulobacterales</taxon>
        <taxon>Caulobacteraceae</taxon>
        <taxon>Asticcacaulis</taxon>
    </lineage>
</organism>
<dbReference type="AlphaFoldDB" id="E8RVU5"/>
<evidence type="ECO:0000313" key="1">
    <source>
        <dbReference type="EMBL" id="ADU15367.1"/>
    </source>
</evidence>
<reference evidence="2" key="1">
    <citation type="submission" date="2010-12" db="EMBL/GenBank/DDBJ databases">
        <title>Complete sequence of plasmid 2 of Asticcacaulis excentricus CB 48.</title>
        <authorList>
            <consortium name="US DOE Joint Genome Institute"/>
            <person name="Lucas S."/>
            <person name="Copeland A."/>
            <person name="Lapidus A."/>
            <person name="Cheng J.-F."/>
            <person name="Bruce D."/>
            <person name="Goodwin L."/>
            <person name="Pitluck S."/>
            <person name="Teshima H."/>
            <person name="Davenport K."/>
            <person name="Detter J.C."/>
            <person name="Han C."/>
            <person name="Tapia R."/>
            <person name="Land M."/>
            <person name="Hauser L."/>
            <person name="Jeffries C."/>
            <person name="Kyrpides N."/>
            <person name="Ivanova N."/>
            <person name="Ovchinnikova G."/>
            <person name="Brun Y.V."/>
            <person name="Woyke T."/>
        </authorList>
    </citation>
    <scope>NUCLEOTIDE SEQUENCE [LARGE SCALE GENOMIC DNA]</scope>
    <source>
        <strain evidence="2">ATCC 15261 / DSM 4724 / KCTC 12464 / NCIMB 9791 / VKM B-1370 / CB 48</strain>
        <plasmid evidence="2">pASTEX02</plasmid>
    </source>
</reference>
<accession>E8RVU5</accession>
<dbReference type="RefSeq" id="WP_013481180.1">
    <property type="nucleotide sequence ID" value="NC_014819.1"/>
</dbReference>
<proteinExistence type="predicted"/>
<keyword evidence="2" id="KW-1185">Reference proteome</keyword>